<protein>
    <recommendedName>
        <fullName evidence="4">Curlin associated repeat-containing protein</fullName>
    </recommendedName>
</protein>
<comment type="caution">
    <text evidence="2">The sequence shown here is derived from an EMBL/GenBank/DDBJ whole genome shotgun (WGS) entry which is preliminary data.</text>
</comment>
<sequence>MNALTRFFFCLGFLFFSFSSLKSQQVEWNQINSNSVLDLAILQAADNNHTSYSNILQIGDSNNIEAMINAKTNIMIQQLGDYNSLYFNNSFSDTKTKNVINTQGNNNIIDITGSNSVSENMKINVKGDNMTIFMRNY</sequence>
<proteinExistence type="predicted"/>
<organism evidence="2 3">
    <name type="scientific">Chryseobacterium muglaense</name>
    <dbReference type="NCBI Taxonomy" id="2893752"/>
    <lineage>
        <taxon>Bacteria</taxon>
        <taxon>Pseudomonadati</taxon>
        <taxon>Bacteroidota</taxon>
        <taxon>Flavobacteriia</taxon>
        <taxon>Flavobacteriales</taxon>
        <taxon>Weeksellaceae</taxon>
        <taxon>Chryseobacterium group</taxon>
        <taxon>Chryseobacterium</taxon>
    </lineage>
</organism>
<evidence type="ECO:0000256" key="1">
    <source>
        <dbReference type="SAM" id="SignalP"/>
    </source>
</evidence>
<dbReference type="RefSeq" id="WP_228459785.1">
    <property type="nucleotide sequence ID" value="NZ_JACXXP010000002.1"/>
</dbReference>
<dbReference type="Proteomes" id="UP001107960">
    <property type="component" value="Unassembled WGS sequence"/>
</dbReference>
<accession>A0A9Q3UU42</accession>
<gene>
    <name evidence="2" type="ORF">LNP80_10140</name>
</gene>
<evidence type="ECO:0000313" key="2">
    <source>
        <dbReference type="EMBL" id="MCC9034607.1"/>
    </source>
</evidence>
<evidence type="ECO:0008006" key="4">
    <source>
        <dbReference type="Google" id="ProtNLM"/>
    </source>
</evidence>
<name>A0A9Q3UU42_9FLAO</name>
<dbReference type="EMBL" id="JAJJML010000001">
    <property type="protein sequence ID" value="MCC9034607.1"/>
    <property type="molecule type" value="Genomic_DNA"/>
</dbReference>
<evidence type="ECO:0000313" key="3">
    <source>
        <dbReference type="Proteomes" id="UP001107960"/>
    </source>
</evidence>
<feature type="chain" id="PRO_5040110643" description="Curlin associated repeat-containing protein" evidence="1">
    <location>
        <begin position="23"/>
        <end position="137"/>
    </location>
</feature>
<keyword evidence="1" id="KW-0732">Signal</keyword>
<dbReference type="AlphaFoldDB" id="A0A9Q3UU42"/>
<reference evidence="2" key="1">
    <citation type="submission" date="2021-11" db="EMBL/GenBank/DDBJ databases">
        <title>Description of novel Chryseobacterium species.</title>
        <authorList>
            <person name="Saticioglu I.B."/>
            <person name="Ay H."/>
            <person name="Altun S."/>
            <person name="Duman M."/>
        </authorList>
    </citation>
    <scope>NUCLEOTIDE SEQUENCE</scope>
    <source>
        <strain evidence="2">C-39</strain>
    </source>
</reference>
<feature type="signal peptide" evidence="1">
    <location>
        <begin position="1"/>
        <end position="22"/>
    </location>
</feature>